<dbReference type="RefSeq" id="YP_007947731.1">
    <property type="nucleotide sequence ID" value="NC_021189.1"/>
</dbReference>
<dbReference type="InterPro" id="IPR022552">
    <property type="entry name" value="UPF_Ycf55"/>
</dbReference>
<dbReference type="EMBL" id="KC464603">
    <property type="protein sequence ID" value="AGG36980.1"/>
    <property type="molecule type" value="Genomic_DNA"/>
</dbReference>
<reference evidence="1" key="1">
    <citation type="journal article" date="2013" name="PLoS ONE">
        <title>Complete Sequence and Analysis of Plastid Genomes of Two Economically Important Red Algae: Pyropia haitanensis and Pyropia yezoensis.</title>
        <authorList>
            <person name="Wang L."/>
            <person name="Mao Y."/>
            <person name="Kong F."/>
            <person name="Li G."/>
            <person name="Ma F."/>
            <person name="Zhang B."/>
            <person name="Sun P."/>
            <person name="Bi G."/>
            <person name="Zhang F."/>
            <person name="Xue H."/>
            <person name="Cao M."/>
        </authorList>
    </citation>
    <scope>NUCLEOTIDE SEQUENCE</scope>
</reference>
<evidence type="ECO:0000313" key="1">
    <source>
        <dbReference type="EMBL" id="AGG36980.1"/>
    </source>
</evidence>
<name>M9PQM8_PYRHA</name>
<keyword evidence="1" id="KW-0934">Plastid</keyword>
<dbReference type="InterPro" id="IPR017077">
    <property type="entry name" value="Uncharacterised_Ycf55_algae"/>
</dbReference>
<dbReference type="AlphaFoldDB" id="M9PQM8"/>
<dbReference type="PIRSF" id="PIRSF036962">
    <property type="entry name" value="UCP036962_SignTr_Ycf55"/>
    <property type="match status" value="1"/>
</dbReference>
<protein>
    <recommendedName>
        <fullName evidence="2">Ycf55</fullName>
    </recommendedName>
</protein>
<organism evidence="1">
    <name type="scientific">Pyropia haitanensis</name>
    <name type="common">Red seaweed</name>
    <name type="synonym">Porphyra haitanensis</name>
    <dbReference type="NCBI Taxonomy" id="1262161"/>
    <lineage>
        <taxon>Eukaryota</taxon>
        <taxon>Rhodophyta</taxon>
        <taxon>Bangiophyceae</taxon>
        <taxon>Bangiales</taxon>
        <taxon>Bangiaceae</taxon>
        <taxon>Pyropia</taxon>
    </lineage>
</organism>
<proteinExistence type="predicted"/>
<dbReference type="Pfam" id="PF12452">
    <property type="entry name" value="DUF3685"/>
    <property type="match status" value="1"/>
</dbReference>
<accession>M9PQM8</accession>
<sequence length="322" mass="38114">MNNYWPSSQGHILNQEVAELLVRTSIKINRKLTNCSQEVLILDVFRTEVKRNLLKIILTELEKILLEIYNSNLGLNDITILTENILIDLFHRCVKKFCRLYELDYNDICQDINDLNYLIYDYKMLLQILIIQLLFGSSQGVNKTFNLFTSNVPIKQVEIFLENYLIQLSNIIAHMLVQNFDTVHETNASYLCNVKFLSDRKLEKLKNNLVWNTLIKNYIERPRAIYESRYKVWGFYQEGLNCQYIYACRSHELYTLSSMQIVITFLLEVQDFFVPKIKSAIFLIGQIIIYAGRNIFNQIMKTLLEIIRRSSNFQKNQILFKK</sequence>
<dbReference type="GeneID" id="15525215"/>
<gene>
    <name evidence="1" type="primary">ORF320</name>
    <name evidence="1" type="ORF">PyhaCp017</name>
</gene>
<geneLocation type="chloroplast" evidence="1"/>
<evidence type="ECO:0008006" key="2">
    <source>
        <dbReference type="Google" id="ProtNLM"/>
    </source>
</evidence>
<keyword evidence="1" id="KW-0150">Chloroplast</keyword>